<dbReference type="NCBIfam" id="TIGR03725">
    <property type="entry name" value="T6A_YeaZ"/>
    <property type="match status" value="1"/>
</dbReference>
<dbReference type="Proteomes" id="UP001056834">
    <property type="component" value="Chromosome"/>
</dbReference>
<keyword evidence="5" id="KW-0012">Acyltransferase</keyword>
<organism evidence="5 6">
    <name type="scientific">Candidatus Blochmannia ocreatus</name>
    <name type="common">nom. nud.</name>
    <dbReference type="NCBI Taxonomy" id="251538"/>
    <lineage>
        <taxon>Bacteria</taxon>
        <taxon>Pseudomonadati</taxon>
        <taxon>Pseudomonadota</taxon>
        <taxon>Gammaproteobacteria</taxon>
        <taxon>Enterobacterales</taxon>
        <taxon>Enterobacteriaceae</taxon>
        <taxon>ant endosymbionts</taxon>
        <taxon>Candidatus Blochmanniella</taxon>
    </lineage>
</organism>
<dbReference type="RefSeq" id="WP_250223072.1">
    <property type="nucleotide sequence ID" value="NZ_CP097762.1"/>
</dbReference>
<keyword evidence="5" id="KW-0808">Transferase</keyword>
<keyword evidence="6" id="KW-1185">Reference proteome</keyword>
<dbReference type="GO" id="GO:0061711">
    <property type="term" value="F:tRNA N(6)-L-threonylcarbamoyladenine synthase activity"/>
    <property type="evidence" value="ECO:0007669"/>
    <property type="project" value="UniProtKB-EC"/>
</dbReference>
<reference evidence="5" key="1">
    <citation type="submission" date="2022-05" db="EMBL/GenBank/DDBJ databases">
        <title>Impact of host demography and evolutionary history on endosymbiont molecular evolution: a test in carpenter ants (Genus Camponotus) and their Blochmannia endosymbionts.</title>
        <authorList>
            <person name="Manthey J.D."/>
            <person name="Giron J.C."/>
            <person name="Hruska J.P."/>
        </authorList>
    </citation>
    <scope>NUCLEOTIDE SEQUENCE</scope>
    <source>
        <strain evidence="5">C-006</strain>
    </source>
</reference>
<protein>
    <recommendedName>
        <fullName evidence="2">tRNA threonylcarbamoyladenosine biosynthesis protein TsaB</fullName>
    </recommendedName>
    <alternativeName>
        <fullName evidence="3">t(6)A37 threonylcarbamoyladenosine biosynthesis protein TsaB</fullName>
    </alternativeName>
</protein>
<dbReference type="CDD" id="cd24032">
    <property type="entry name" value="ASKHA_NBD_TsaB"/>
    <property type="match status" value="1"/>
</dbReference>
<dbReference type="PANTHER" id="PTHR11735:SF11">
    <property type="entry name" value="TRNA THREONYLCARBAMOYLADENOSINE BIOSYNTHESIS PROTEIN TSAB"/>
    <property type="match status" value="1"/>
</dbReference>
<dbReference type="InterPro" id="IPR000905">
    <property type="entry name" value="Gcp-like_dom"/>
</dbReference>
<evidence type="ECO:0000256" key="2">
    <source>
        <dbReference type="ARBA" id="ARBA00019012"/>
    </source>
</evidence>
<evidence type="ECO:0000313" key="5">
    <source>
        <dbReference type="EMBL" id="URJ24941.1"/>
    </source>
</evidence>
<name>A0ABY4SST2_9ENTR</name>
<accession>A0ABY4SST2</accession>
<dbReference type="PANTHER" id="PTHR11735">
    <property type="entry name" value="TRNA N6-ADENOSINE THREONYLCARBAMOYLTRANSFERASE"/>
    <property type="match status" value="1"/>
</dbReference>
<dbReference type="InterPro" id="IPR043129">
    <property type="entry name" value="ATPase_NBD"/>
</dbReference>
<evidence type="ECO:0000259" key="4">
    <source>
        <dbReference type="Pfam" id="PF00814"/>
    </source>
</evidence>
<dbReference type="SUPFAM" id="SSF53067">
    <property type="entry name" value="Actin-like ATPase domain"/>
    <property type="match status" value="2"/>
</dbReference>
<comment type="similarity">
    <text evidence="1">Belongs to the KAE1 / TsaD family. TsaB subfamily.</text>
</comment>
<dbReference type="Pfam" id="PF00814">
    <property type="entry name" value="TsaD"/>
    <property type="match status" value="1"/>
</dbReference>
<dbReference type="EMBL" id="CP097762">
    <property type="protein sequence ID" value="URJ24941.1"/>
    <property type="molecule type" value="Genomic_DNA"/>
</dbReference>
<evidence type="ECO:0000256" key="3">
    <source>
        <dbReference type="ARBA" id="ARBA00032446"/>
    </source>
</evidence>
<feature type="domain" description="Gcp-like" evidence="4">
    <location>
        <begin position="30"/>
        <end position="132"/>
    </location>
</feature>
<dbReference type="Gene3D" id="3.30.420.40">
    <property type="match status" value="2"/>
</dbReference>
<evidence type="ECO:0000256" key="1">
    <source>
        <dbReference type="ARBA" id="ARBA00010493"/>
    </source>
</evidence>
<sequence length="235" mass="26611">MPIRILAFDTTTDLCSVALMINNHIYSNKVIAARKHAEKILCMIDTLLIEVGINLKSLDCIIFNRGPGSFVGVRVGISVAQGLALGADLPLVAVSSLEVLAQGAFRIFSTKHVISVIDAQMGELYWAYYYKLSDCNCWVSYINEFRSKAEFIAEKLLFFGNLFLGNWGFVGTGWNKYLVLQEINACNEFILKRSIMYPEAQDMLLVGMCSWKNKRFITPYQVRPVYLRDLNIIKK</sequence>
<dbReference type="InterPro" id="IPR022496">
    <property type="entry name" value="T6A_TsaB"/>
</dbReference>
<proteinExistence type="inferred from homology"/>
<evidence type="ECO:0000313" key="6">
    <source>
        <dbReference type="Proteomes" id="UP001056834"/>
    </source>
</evidence>
<gene>
    <name evidence="5" type="primary">tsaB</name>
    <name evidence="5" type="ORF">M9405_02135</name>
</gene>